<name>A0A843V6T8_COLES</name>
<feature type="domain" description="Ribonuclease H1 N-terminal" evidence="1">
    <location>
        <begin position="118"/>
        <end position="162"/>
    </location>
</feature>
<evidence type="ECO:0000259" key="1">
    <source>
        <dbReference type="Pfam" id="PF01693"/>
    </source>
</evidence>
<evidence type="ECO:0000313" key="2">
    <source>
        <dbReference type="EMBL" id="MQL87339.1"/>
    </source>
</evidence>
<dbReference type="SUPFAM" id="SSF55658">
    <property type="entry name" value="L9 N-domain-like"/>
    <property type="match status" value="1"/>
</dbReference>
<dbReference type="PANTHER" id="PTHR33639">
    <property type="entry name" value="THIOL-DISULFIDE OXIDOREDUCTASE DCC"/>
    <property type="match status" value="1"/>
</dbReference>
<comment type="caution">
    <text evidence="2">The sequence shown here is derived from an EMBL/GenBank/DDBJ whole genome shotgun (WGS) entry which is preliminary data.</text>
</comment>
<keyword evidence="3" id="KW-1185">Reference proteome</keyword>
<dbReference type="Pfam" id="PF01693">
    <property type="entry name" value="Cauli_VI"/>
    <property type="match status" value="1"/>
</dbReference>
<dbReference type="EMBL" id="NMUH01000970">
    <property type="protein sequence ID" value="MQL87339.1"/>
    <property type="molecule type" value="Genomic_DNA"/>
</dbReference>
<dbReference type="InterPro" id="IPR011320">
    <property type="entry name" value="RNase_H1_N"/>
</dbReference>
<dbReference type="Proteomes" id="UP000652761">
    <property type="component" value="Unassembled WGS sequence"/>
</dbReference>
<dbReference type="OrthoDB" id="786001at2759"/>
<dbReference type="InterPro" id="IPR052927">
    <property type="entry name" value="DCC_oxidoreductase"/>
</dbReference>
<sequence>MICTRKIENLPIDATPNNYKQLLQITRVTGQWLQPTSITPFAATFQTPYLFFFSRFLRRPRASPFFFLARSFTPFLSLAACSLSRQNSFIAVRRRSGSSFPLDSFQLDVGTLVEEENPFYVVRKGDIVGVYKTFSECQHQLSSSVFDPAVSVYKGYSLSEESEEYLTSHGLKNAVYSINSRDLKEDLFGSLVPCPIQIDK</sequence>
<gene>
    <name evidence="2" type="ORF">Taro_019872</name>
</gene>
<dbReference type="AlphaFoldDB" id="A0A843V6T8"/>
<reference evidence="2" key="1">
    <citation type="submission" date="2017-07" db="EMBL/GenBank/DDBJ databases">
        <title>Taro Niue Genome Assembly and Annotation.</title>
        <authorList>
            <person name="Atibalentja N."/>
            <person name="Keating K."/>
            <person name="Fields C.J."/>
        </authorList>
    </citation>
    <scope>NUCLEOTIDE SEQUENCE</scope>
    <source>
        <strain evidence="2">Niue_2</strain>
        <tissue evidence="2">Leaf</tissue>
    </source>
</reference>
<dbReference type="InterPro" id="IPR037056">
    <property type="entry name" value="RNase_H1_N_sf"/>
</dbReference>
<proteinExistence type="predicted"/>
<accession>A0A843V6T8</accession>
<organism evidence="2 3">
    <name type="scientific">Colocasia esculenta</name>
    <name type="common">Wild taro</name>
    <name type="synonym">Arum esculentum</name>
    <dbReference type="NCBI Taxonomy" id="4460"/>
    <lineage>
        <taxon>Eukaryota</taxon>
        <taxon>Viridiplantae</taxon>
        <taxon>Streptophyta</taxon>
        <taxon>Embryophyta</taxon>
        <taxon>Tracheophyta</taxon>
        <taxon>Spermatophyta</taxon>
        <taxon>Magnoliopsida</taxon>
        <taxon>Liliopsida</taxon>
        <taxon>Araceae</taxon>
        <taxon>Aroideae</taxon>
        <taxon>Colocasieae</taxon>
        <taxon>Colocasia</taxon>
    </lineage>
</organism>
<protein>
    <recommendedName>
        <fullName evidence="1">Ribonuclease H1 N-terminal domain-containing protein</fullName>
    </recommendedName>
</protein>
<evidence type="ECO:0000313" key="3">
    <source>
        <dbReference type="Proteomes" id="UP000652761"/>
    </source>
</evidence>
<dbReference type="InterPro" id="IPR009027">
    <property type="entry name" value="Ribosomal_bL9/RNase_H1_N"/>
</dbReference>
<dbReference type="PANTHER" id="PTHR33639:SF3">
    <property type="entry name" value="RIBONUCLEASE H1 N-TERMINAL DOMAIN-CONTAINING PROTEIN"/>
    <property type="match status" value="1"/>
</dbReference>
<dbReference type="Gene3D" id="3.40.970.10">
    <property type="entry name" value="Ribonuclease H1, N-terminal domain"/>
    <property type="match status" value="1"/>
</dbReference>